<evidence type="ECO:0000313" key="7">
    <source>
        <dbReference type="Proteomes" id="UP000807342"/>
    </source>
</evidence>
<evidence type="ECO:0000256" key="1">
    <source>
        <dbReference type="ARBA" id="ARBA00004141"/>
    </source>
</evidence>
<evidence type="ECO:0000256" key="5">
    <source>
        <dbReference type="ARBA" id="ARBA00023136"/>
    </source>
</evidence>
<dbReference type="SUPFAM" id="SSF103473">
    <property type="entry name" value="MFS general substrate transporter"/>
    <property type="match status" value="1"/>
</dbReference>
<dbReference type="InterPro" id="IPR036259">
    <property type="entry name" value="MFS_trans_sf"/>
</dbReference>
<name>A0A9P5WXL3_9AGAR</name>
<accession>A0A9P5WXL3</accession>
<evidence type="ECO:0000256" key="3">
    <source>
        <dbReference type="ARBA" id="ARBA00022692"/>
    </source>
</evidence>
<dbReference type="PANTHER" id="PTHR43791:SF85">
    <property type="entry name" value="TRANSPORTER, PUTATIVE (AFU_ORTHOLOGUE AFUA_6G00710)-RELATED"/>
    <property type="match status" value="1"/>
</dbReference>
<dbReference type="PANTHER" id="PTHR43791">
    <property type="entry name" value="PERMEASE-RELATED"/>
    <property type="match status" value="1"/>
</dbReference>
<keyword evidence="2" id="KW-0813">Transport</keyword>
<keyword evidence="5" id="KW-0472">Membrane</keyword>
<dbReference type="GO" id="GO:0022857">
    <property type="term" value="F:transmembrane transporter activity"/>
    <property type="evidence" value="ECO:0007669"/>
    <property type="project" value="TreeGrafter"/>
</dbReference>
<evidence type="ECO:0000256" key="2">
    <source>
        <dbReference type="ARBA" id="ARBA00022448"/>
    </source>
</evidence>
<feature type="non-terminal residue" evidence="6">
    <location>
        <position position="1"/>
    </location>
</feature>
<dbReference type="GO" id="GO:0016020">
    <property type="term" value="C:membrane"/>
    <property type="evidence" value="ECO:0007669"/>
    <property type="project" value="UniProtKB-SubCell"/>
</dbReference>
<keyword evidence="7" id="KW-1185">Reference proteome</keyword>
<dbReference type="EMBL" id="MU153455">
    <property type="protein sequence ID" value="KAF9439769.1"/>
    <property type="molecule type" value="Genomic_DNA"/>
</dbReference>
<evidence type="ECO:0000256" key="4">
    <source>
        <dbReference type="ARBA" id="ARBA00022989"/>
    </source>
</evidence>
<keyword evidence="4" id="KW-1133">Transmembrane helix</keyword>
<dbReference type="AlphaFoldDB" id="A0A9P5WXL3"/>
<comment type="caution">
    <text evidence="6">The sequence shown here is derived from an EMBL/GenBank/DDBJ whole genome shotgun (WGS) entry which is preliminary data.</text>
</comment>
<keyword evidence="3" id="KW-0812">Transmembrane</keyword>
<reference evidence="6" key="1">
    <citation type="submission" date="2020-11" db="EMBL/GenBank/DDBJ databases">
        <authorList>
            <consortium name="DOE Joint Genome Institute"/>
            <person name="Ahrendt S."/>
            <person name="Riley R."/>
            <person name="Andreopoulos W."/>
            <person name="Labutti K."/>
            <person name="Pangilinan J."/>
            <person name="Ruiz-Duenas F.J."/>
            <person name="Barrasa J.M."/>
            <person name="Sanchez-Garcia M."/>
            <person name="Camarero S."/>
            <person name="Miyauchi S."/>
            <person name="Serrano A."/>
            <person name="Linde D."/>
            <person name="Babiker R."/>
            <person name="Drula E."/>
            <person name="Ayuso-Fernandez I."/>
            <person name="Pacheco R."/>
            <person name="Padilla G."/>
            <person name="Ferreira P."/>
            <person name="Barriuso J."/>
            <person name="Kellner H."/>
            <person name="Castanera R."/>
            <person name="Alfaro M."/>
            <person name="Ramirez L."/>
            <person name="Pisabarro A.G."/>
            <person name="Kuo A."/>
            <person name="Tritt A."/>
            <person name="Lipzen A."/>
            <person name="He G."/>
            <person name="Yan M."/>
            <person name="Ng V."/>
            <person name="Cullen D."/>
            <person name="Martin F."/>
            <person name="Rosso M.-N."/>
            <person name="Henrissat B."/>
            <person name="Hibbett D."/>
            <person name="Martinez A.T."/>
            <person name="Grigoriev I.V."/>
        </authorList>
    </citation>
    <scope>NUCLEOTIDE SEQUENCE</scope>
    <source>
        <strain evidence="6">MF-IS2</strain>
    </source>
</reference>
<dbReference type="Gene3D" id="1.20.1250.20">
    <property type="entry name" value="MFS general substrate transporter like domains"/>
    <property type="match status" value="1"/>
</dbReference>
<comment type="subcellular location">
    <subcellularLocation>
        <location evidence="1">Membrane</location>
        <topology evidence="1">Multi-pass membrane protein</topology>
    </subcellularLocation>
</comment>
<gene>
    <name evidence="6" type="ORF">P691DRAFT_689798</name>
</gene>
<evidence type="ECO:0000313" key="6">
    <source>
        <dbReference type="EMBL" id="KAF9439769.1"/>
    </source>
</evidence>
<proteinExistence type="predicted"/>
<protein>
    <submittedName>
        <fullName evidence="6">Uncharacterized protein</fullName>
    </submittedName>
</protein>
<organism evidence="6 7">
    <name type="scientific">Macrolepiota fuliginosa MF-IS2</name>
    <dbReference type="NCBI Taxonomy" id="1400762"/>
    <lineage>
        <taxon>Eukaryota</taxon>
        <taxon>Fungi</taxon>
        <taxon>Dikarya</taxon>
        <taxon>Basidiomycota</taxon>
        <taxon>Agaricomycotina</taxon>
        <taxon>Agaricomycetes</taxon>
        <taxon>Agaricomycetidae</taxon>
        <taxon>Agaricales</taxon>
        <taxon>Agaricineae</taxon>
        <taxon>Agaricaceae</taxon>
        <taxon>Macrolepiota</taxon>
    </lineage>
</organism>
<sequence length="85" mass="9220">ILGLFEGPMFPGIVLYPSGFYTCRDLSLQFSKVLTTAQLSGAFSGLLAAAIQNMDSIGGRPGWAWIFILVHPLPSTHLYIAPTHK</sequence>
<dbReference type="Proteomes" id="UP000807342">
    <property type="component" value="Unassembled WGS sequence"/>
</dbReference>
<dbReference type="OrthoDB" id="9971669at2759"/>